<evidence type="ECO:0000313" key="2">
    <source>
        <dbReference type="Proteomes" id="UP000597617"/>
    </source>
</evidence>
<keyword evidence="2" id="KW-1185">Reference proteome</keyword>
<dbReference type="RefSeq" id="WP_196283832.1">
    <property type="nucleotide sequence ID" value="NZ_JADQDQ010000013.1"/>
</dbReference>
<comment type="caution">
    <text evidence="1">The sequence shown here is derived from an EMBL/GenBank/DDBJ whole genome shotgun (WGS) entry which is preliminary data.</text>
</comment>
<evidence type="ECO:0000313" key="1">
    <source>
        <dbReference type="EMBL" id="MBF9239480.1"/>
    </source>
</evidence>
<dbReference type="EMBL" id="JADQDQ010000013">
    <property type="protein sequence ID" value="MBF9239480.1"/>
    <property type="molecule type" value="Genomic_DNA"/>
</dbReference>
<protein>
    <recommendedName>
        <fullName evidence="3">DUF4279 domain-containing protein</fullName>
    </recommendedName>
</protein>
<accession>A0ABS0INX7</accession>
<name>A0ABS0INX7_9BACT</name>
<organism evidence="1 2">
    <name type="scientific">Hymenobacter jeongseonensis</name>
    <dbReference type="NCBI Taxonomy" id="2791027"/>
    <lineage>
        <taxon>Bacteria</taxon>
        <taxon>Pseudomonadati</taxon>
        <taxon>Bacteroidota</taxon>
        <taxon>Cytophagia</taxon>
        <taxon>Cytophagales</taxon>
        <taxon>Hymenobacteraceae</taxon>
        <taxon>Hymenobacter</taxon>
    </lineage>
</organism>
<reference evidence="1 2" key="1">
    <citation type="submission" date="2020-11" db="EMBL/GenBank/DDBJ databases">
        <authorList>
            <person name="Kim M.K."/>
        </authorList>
    </citation>
    <scope>NUCLEOTIDE SEQUENCE [LARGE SCALE GENOMIC DNA]</scope>
    <source>
        <strain evidence="1 2">BT683</strain>
    </source>
</reference>
<evidence type="ECO:0008006" key="3">
    <source>
        <dbReference type="Google" id="ProtNLM"/>
    </source>
</evidence>
<sequence>MDPHKLPDFIDYFRQLAGANRALAGSFVHGSAGRIISGSRSGMTYPCLWLETPTLGFSEKDGTAPLGRRQCAFVVLQDVPSDDYDAQDAGWAASEQIALDVLSRMVRDRKKRKFSFTLNERPLEPIATLTVDNEIGWRFEFELSSYVEMQYEPSRWADEEGGQGA</sequence>
<gene>
    <name evidence="1" type="ORF">I2I05_18955</name>
</gene>
<dbReference type="Proteomes" id="UP000597617">
    <property type="component" value="Unassembled WGS sequence"/>
</dbReference>
<proteinExistence type="predicted"/>